<reference evidence="2 3" key="1">
    <citation type="submission" date="2021-05" db="EMBL/GenBank/DDBJ databases">
        <authorList>
            <person name="Zahm M."/>
            <person name="Klopp C."/>
            <person name="Cabau C."/>
            <person name="Kuhl H."/>
            <person name="Suciu R."/>
            <person name="Ciorpac M."/>
            <person name="Holostenco D."/>
            <person name="Gessner J."/>
            <person name="Wuertz S."/>
            <person name="Hohne C."/>
            <person name="Stock M."/>
            <person name="Gislard M."/>
            <person name="Lluch J."/>
            <person name="Milhes M."/>
            <person name="Lampietro C."/>
            <person name="Lopez Roques C."/>
            <person name="Donnadieu C."/>
            <person name="Du K."/>
            <person name="Schartl M."/>
            <person name="Guiguen Y."/>
        </authorList>
    </citation>
    <scope>NUCLEOTIDE SEQUENCE [LARGE SCALE GENOMIC DNA]</scope>
    <source>
        <strain evidence="2">Hh-F2</strain>
        <tissue evidence="2">Blood</tissue>
    </source>
</reference>
<dbReference type="EMBL" id="JAHFZB010000011">
    <property type="protein sequence ID" value="KAK6484020.1"/>
    <property type="molecule type" value="Genomic_DNA"/>
</dbReference>
<dbReference type="PANTHER" id="PTHR46791">
    <property type="entry name" value="EXPRESSED PROTEIN"/>
    <property type="match status" value="1"/>
</dbReference>
<comment type="caution">
    <text evidence="2">The sequence shown here is derived from an EMBL/GenBank/DDBJ whole genome shotgun (WGS) entry which is preliminary data.</text>
</comment>
<dbReference type="Pfam" id="PF24764">
    <property type="entry name" value="rva_4"/>
    <property type="match status" value="1"/>
</dbReference>
<proteinExistence type="predicted"/>
<accession>A0ABR0ZGT4</accession>
<feature type="domain" description="Integrase core" evidence="1">
    <location>
        <begin position="64"/>
        <end position="249"/>
    </location>
</feature>
<evidence type="ECO:0000313" key="3">
    <source>
        <dbReference type="Proteomes" id="UP001369086"/>
    </source>
</evidence>
<feature type="non-terminal residue" evidence="2">
    <location>
        <position position="1"/>
    </location>
</feature>
<dbReference type="PANTHER" id="PTHR46791:SF13">
    <property type="entry name" value="CLR5 DOMAIN-CONTAINING PROTEIN"/>
    <property type="match status" value="1"/>
</dbReference>
<sequence>QNELKHWSPAKGIRAMHRRIRDGKGLRPCYRDDVHEFMRELDGSGLVRRRAGRKRIERRNYFSHGPNDSGHIDGNDKLRFYRIWIHICIDGFSRYLIWIKAGTSNRKQNFIARYFLDAVSALNGCPRLMRADRGQENTTVALMQMSFRYRHEDSLSGANSFRFGKSVHNQAMLNLFIQRAECFNGALKKSWINKWQNHFEAMVLSEILDLQNPIHIHCLQFSYLSLIQNELTVEQKEWNRHKIRKQNNAAGPFGKPEVLYIAPPTGTTNMLCSVDDDILTYADRFTCTEEEPLSVANAAFRQIY</sequence>
<organism evidence="2 3">
    <name type="scientific">Huso huso</name>
    <name type="common">Beluga</name>
    <name type="synonym">Acipenser huso</name>
    <dbReference type="NCBI Taxonomy" id="61971"/>
    <lineage>
        <taxon>Eukaryota</taxon>
        <taxon>Metazoa</taxon>
        <taxon>Chordata</taxon>
        <taxon>Craniata</taxon>
        <taxon>Vertebrata</taxon>
        <taxon>Euteleostomi</taxon>
        <taxon>Actinopterygii</taxon>
        <taxon>Chondrostei</taxon>
        <taxon>Acipenseriformes</taxon>
        <taxon>Acipenseridae</taxon>
        <taxon>Huso</taxon>
    </lineage>
</organism>
<dbReference type="InterPro" id="IPR058913">
    <property type="entry name" value="Integrase_dom_put"/>
</dbReference>
<dbReference type="Proteomes" id="UP001369086">
    <property type="component" value="Unassembled WGS sequence"/>
</dbReference>
<protein>
    <recommendedName>
        <fullName evidence="1">Integrase core domain-containing protein</fullName>
    </recommendedName>
</protein>
<gene>
    <name evidence="2" type="ORF">HHUSO_G13669</name>
</gene>
<name>A0ABR0ZGT4_HUSHU</name>
<evidence type="ECO:0000313" key="2">
    <source>
        <dbReference type="EMBL" id="KAK6484020.1"/>
    </source>
</evidence>
<evidence type="ECO:0000259" key="1">
    <source>
        <dbReference type="Pfam" id="PF24764"/>
    </source>
</evidence>
<keyword evidence="3" id="KW-1185">Reference proteome</keyword>